<sequence length="107" mass="11874">MEMVIEQREGAAKTGIEASKVGGQWRSWCIVDGGCDMEMKLNEGFSVGLCAKQKKLGQRMKGEQRVVFMEKSWWLVGLSKGDGGWEVVVMLNGVEAVTCILVFRAQM</sequence>
<accession>A0AAV1BAG0</accession>
<reference evidence="1 2" key="1">
    <citation type="submission" date="2023-01" db="EMBL/GenBank/DDBJ databases">
        <authorList>
            <person name="Kreplak J."/>
        </authorList>
    </citation>
    <scope>NUCLEOTIDE SEQUENCE [LARGE SCALE GENOMIC DNA]</scope>
</reference>
<name>A0AAV1BAG0_VICFA</name>
<keyword evidence="2" id="KW-1185">Reference proteome</keyword>
<protein>
    <submittedName>
        <fullName evidence="1">Uncharacterized protein</fullName>
    </submittedName>
</protein>
<proteinExistence type="predicted"/>
<dbReference type="AlphaFoldDB" id="A0AAV1BAG0"/>
<dbReference type="Proteomes" id="UP001157006">
    <property type="component" value="Chromosome 6"/>
</dbReference>
<gene>
    <name evidence="1" type="ORF">VFH_VI178600</name>
</gene>
<evidence type="ECO:0000313" key="1">
    <source>
        <dbReference type="EMBL" id="CAI8619591.1"/>
    </source>
</evidence>
<dbReference type="EMBL" id="OX451741">
    <property type="protein sequence ID" value="CAI8619591.1"/>
    <property type="molecule type" value="Genomic_DNA"/>
</dbReference>
<organism evidence="1 2">
    <name type="scientific">Vicia faba</name>
    <name type="common">Broad bean</name>
    <name type="synonym">Faba vulgaris</name>
    <dbReference type="NCBI Taxonomy" id="3906"/>
    <lineage>
        <taxon>Eukaryota</taxon>
        <taxon>Viridiplantae</taxon>
        <taxon>Streptophyta</taxon>
        <taxon>Embryophyta</taxon>
        <taxon>Tracheophyta</taxon>
        <taxon>Spermatophyta</taxon>
        <taxon>Magnoliopsida</taxon>
        <taxon>eudicotyledons</taxon>
        <taxon>Gunneridae</taxon>
        <taxon>Pentapetalae</taxon>
        <taxon>rosids</taxon>
        <taxon>fabids</taxon>
        <taxon>Fabales</taxon>
        <taxon>Fabaceae</taxon>
        <taxon>Papilionoideae</taxon>
        <taxon>50 kb inversion clade</taxon>
        <taxon>NPAAA clade</taxon>
        <taxon>Hologalegina</taxon>
        <taxon>IRL clade</taxon>
        <taxon>Fabeae</taxon>
        <taxon>Vicia</taxon>
    </lineage>
</organism>
<evidence type="ECO:0000313" key="2">
    <source>
        <dbReference type="Proteomes" id="UP001157006"/>
    </source>
</evidence>